<comment type="caution">
    <text evidence="1">The sequence shown here is derived from an EMBL/GenBank/DDBJ whole genome shotgun (WGS) entry which is preliminary data.</text>
</comment>
<dbReference type="Proteomes" id="UP000821845">
    <property type="component" value="Chromosome 1"/>
</dbReference>
<reference evidence="1" key="1">
    <citation type="submission" date="2020-05" db="EMBL/GenBank/DDBJ databases">
        <title>Large-scale comparative analyses of tick genomes elucidate their genetic diversity and vector capacities.</title>
        <authorList>
            <person name="Jia N."/>
            <person name="Wang J."/>
            <person name="Shi W."/>
            <person name="Du L."/>
            <person name="Sun Y."/>
            <person name="Zhan W."/>
            <person name="Jiang J."/>
            <person name="Wang Q."/>
            <person name="Zhang B."/>
            <person name="Ji P."/>
            <person name="Sakyi L.B."/>
            <person name="Cui X."/>
            <person name="Yuan T."/>
            <person name="Jiang B."/>
            <person name="Yang W."/>
            <person name="Lam T.T.-Y."/>
            <person name="Chang Q."/>
            <person name="Ding S."/>
            <person name="Wang X."/>
            <person name="Zhu J."/>
            <person name="Ruan X."/>
            <person name="Zhao L."/>
            <person name="Wei J."/>
            <person name="Que T."/>
            <person name="Du C."/>
            <person name="Cheng J."/>
            <person name="Dai P."/>
            <person name="Han X."/>
            <person name="Huang E."/>
            <person name="Gao Y."/>
            <person name="Liu J."/>
            <person name="Shao H."/>
            <person name="Ye R."/>
            <person name="Li L."/>
            <person name="Wei W."/>
            <person name="Wang X."/>
            <person name="Wang C."/>
            <person name="Yang T."/>
            <person name="Huo Q."/>
            <person name="Li W."/>
            <person name="Guo W."/>
            <person name="Chen H."/>
            <person name="Zhou L."/>
            <person name="Ni X."/>
            <person name="Tian J."/>
            <person name="Zhou Y."/>
            <person name="Sheng Y."/>
            <person name="Liu T."/>
            <person name="Pan Y."/>
            <person name="Xia L."/>
            <person name="Li J."/>
            <person name="Zhao F."/>
            <person name="Cao W."/>
        </authorList>
    </citation>
    <scope>NUCLEOTIDE SEQUENCE</scope>
    <source>
        <strain evidence="1">Hyas-2018</strain>
    </source>
</reference>
<dbReference type="EMBL" id="CM023481">
    <property type="protein sequence ID" value="KAH6946583.1"/>
    <property type="molecule type" value="Genomic_DNA"/>
</dbReference>
<keyword evidence="2" id="KW-1185">Reference proteome</keyword>
<organism evidence="1 2">
    <name type="scientific">Hyalomma asiaticum</name>
    <name type="common">Tick</name>
    <dbReference type="NCBI Taxonomy" id="266040"/>
    <lineage>
        <taxon>Eukaryota</taxon>
        <taxon>Metazoa</taxon>
        <taxon>Ecdysozoa</taxon>
        <taxon>Arthropoda</taxon>
        <taxon>Chelicerata</taxon>
        <taxon>Arachnida</taxon>
        <taxon>Acari</taxon>
        <taxon>Parasitiformes</taxon>
        <taxon>Ixodida</taxon>
        <taxon>Ixodoidea</taxon>
        <taxon>Ixodidae</taxon>
        <taxon>Hyalomminae</taxon>
        <taxon>Hyalomma</taxon>
    </lineage>
</organism>
<gene>
    <name evidence="1" type="ORF">HPB50_014100</name>
</gene>
<evidence type="ECO:0000313" key="1">
    <source>
        <dbReference type="EMBL" id="KAH6946583.1"/>
    </source>
</evidence>
<sequence>MHFQHWPLLLCCLGTFIFETPQVHIGSGIMIKAEKLNFIMRSRNTTKVAREMARYFWTTEELQSRSLTGQACRRQAGSVAKPQATPEKAEAIMNVIHKVVADCPSDVEAPKRLAQGRKALRDIFAETGRLGQRSRPSAQSSS</sequence>
<proteinExistence type="predicted"/>
<name>A0ACB7TI05_HYAAI</name>
<protein>
    <submittedName>
        <fullName evidence="1">Uncharacterized protein</fullName>
    </submittedName>
</protein>
<evidence type="ECO:0000313" key="2">
    <source>
        <dbReference type="Proteomes" id="UP000821845"/>
    </source>
</evidence>
<accession>A0ACB7TI05</accession>